<sequence>MSTPTGPAGNWSTFVTTIAYPSRWTKYSSGYTWWGQVPTTDSSGASVCSWAPYYFTAHSTYVTTSARKASTGLYTDWSTVTSGAYVTYLTVRPIGEETQQIDPKDPGGLDWEFDVGVRNVEKPGVPPPYDEQSVPQYCSMGVLPLPPGQTHTTLAGNAPAEALMSVQYLTFTSTLHEDTPPSNLASLTTLAKVSSSTKQSSSQQTASQTYKQLPMTASPSSTEKQPLSTTNTEMPAEKSTRPLATEQPSLPGPSTVDSSSGLQSSHPASSAVEEPASSSPSVKASMNSAPIVTSLTASPEEQESPSLSRTETSIHQQVQQSSILASGMSADGISANSHLSITETHIGSAPRESSLAAPSTSSPLATGTAAGETAEGETGAATTVLATGAAVVVVGPATLSQVPDANSSPNAAGSDQASNIDSLTATLPDSTTAAGGVVVVAIGGQTLSSAGQTATLSGSNDASNDASSANEQATGTAHSTQQQQQQQQQQQKQPTLAVLQTDSAGRTQLLVGDSTVVSDVALAYATGANTAAAMDGVVIAATSAAVTSATDAVQGQGQGQGQGTTTTDGRQTVEAANSAGASEVETSASSASGGQTVSKDDNVGGRK</sequence>
<feature type="compositionally biased region" description="Polar residues" evidence="1">
    <location>
        <begin position="290"/>
        <end position="320"/>
    </location>
</feature>
<feature type="compositionally biased region" description="Low complexity" evidence="1">
    <location>
        <begin position="481"/>
        <end position="493"/>
    </location>
</feature>
<evidence type="ECO:0000313" key="2">
    <source>
        <dbReference type="EMBL" id="KAB2569000.1"/>
    </source>
</evidence>
<feature type="compositionally biased region" description="Low complexity" evidence="1">
    <location>
        <begin position="563"/>
        <end position="594"/>
    </location>
</feature>
<feature type="region of interest" description="Disordered" evidence="1">
    <location>
        <begin position="552"/>
        <end position="607"/>
    </location>
</feature>
<dbReference type="AlphaFoldDB" id="A0A5N5CUG5"/>
<feature type="compositionally biased region" description="Polar residues" evidence="1">
    <location>
        <begin position="471"/>
        <end position="480"/>
    </location>
</feature>
<name>A0A5N5CUG5_9PEZI</name>
<accession>A0A5N5CUG5</accession>
<dbReference type="EMBL" id="VCHE01000242">
    <property type="protein sequence ID" value="KAB2569000.1"/>
    <property type="molecule type" value="Genomic_DNA"/>
</dbReference>
<keyword evidence="3" id="KW-1185">Reference proteome</keyword>
<feature type="region of interest" description="Disordered" evidence="1">
    <location>
        <begin position="195"/>
        <end position="320"/>
    </location>
</feature>
<comment type="caution">
    <text evidence="2">The sequence shown here is derived from an EMBL/GenBank/DDBJ whole genome shotgun (WGS) entry which is preliminary data.</text>
</comment>
<feature type="region of interest" description="Disordered" evidence="1">
    <location>
        <begin position="345"/>
        <end position="378"/>
    </location>
</feature>
<evidence type="ECO:0000256" key="1">
    <source>
        <dbReference type="SAM" id="MobiDB-lite"/>
    </source>
</evidence>
<protein>
    <submittedName>
        <fullName evidence="2">Uncharacterized protein</fullName>
    </submittedName>
</protein>
<feature type="compositionally biased region" description="Low complexity" evidence="1">
    <location>
        <begin position="195"/>
        <end position="212"/>
    </location>
</feature>
<dbReference type="Proteomes" id="UP000325902">
    <property type="component" value="Unassembled WGS sequence"/>
</dbReference>
<organism evidence="2 3">
    <name type="scientific">Lasiodiplodia theobromae</name>
    <dbReference type="NCBI Taxonomy" id="45133"/>
    <lineage>
        <taxon>Eukaryota</taxon>
        <taxon>Fungi</taxon>
        <taxon>Dikarya</taxon>
        <taxon>Ascomycota</taxon>
        <taxon>Pezizomycotina</taxon>
        <taxon>Dothideomycetes</taxon>
        <taxon>Dothideomycetes incertae sedis</taxon>
        <taxon>Botryosphaeriales</taxon>
        <taxon>Botryosphaeriaceae</taxon>
        <taxon>Lasiodiplodia</taxon>
    </lineage>
</organism>
<proteinExistence type="predicted"/>
<feature type="compositionally biased region" description="Basic and acidic residues" evidence="1">
    <location>
        <begin position="598"/>
        <end position="607"/>
    </location>
</feature>
<feature type="compositionally biased region" description="Low complexity" evidence="1">
    <location>
        <begin position="264"/>
        <end position="289"/>
    </location>
</feature>
<feature type="region of interest" description="Disordered" evidence="1">
    <location>
        <begin position="451"/>
        <end position="495"/>
    </location>
</feature>
<feature type="compositionally biased region" description="Low complexity" evidence="1">
    <location>
        <begin position="353"/>
        <end position="378"/>
    </location>
</feature>
<gene>
    <name evidence="2" type="ORF">DBV05_g12326</name>
</gene>
<feature type="compositionally biased region" description="Polar residues" evidence="1">
    <location>
        <begin position="215"/>
        <end position="233"/>
    </location>
</feature>
<reference evidence="2 3" key="1">
    <citation type="journal article" date="2019" name="Sci. Rep.">
        <title>A multi-omics analysis of the grapevine pathogen Lasiodiplodia theobromae reveals that temperature affects the expression of virulence- and pathogenicity-related genes.</title>
        <authorList>
            <person name="Felix C."/>
            <person name="Meneses R."/>
            <person name="Goncalves M.F.M."/>
            <person name="Tilleman L."/>
            <person name="Duarte A.S."/>
            <person name="Jorrin-Novo J.V."/>
            <person name="Van de Peer Y."/>
            <person name="Deforce D."/>
            <person name="Van Nieuwerburgh F."/>
            <person name="Esteves A.C."/>
            <person name="Alves A."/>
        </authorList>
    </citation>
    <scope>NUCLEOTIDE SEQUENCE [LARGE SCALE GENOMIC DNA]</scope>
    <source>
        <strain evidence="2 3">LA-SOL3</strain>
    </source>
</reference>
<feature type="compositionally biased region" description="Low complexity" evidence="1">
    <location>
        <begin position="459"/>
        <end position="470"/>
    </location>
</feature>
<evidence type="ECO:0000313" key="3">
    <source>
        <dbReference type="Proteomes" id="UP000325902"/>
    </source>
</evidence>